<evidence type="ECO:0000256" key="1">
    <source>
        <dbReference type="SAM" id="MobiDB-lite"/>
    </source>
</evidence>
<proteinExistence type="predicted"/>
<feature type="compositionally biased region" description="Basic and acidic residues" evidence="1">
    <location>
        <begin position="24"/>
        <end position="44"/>
    </location>
</feature>
<evidence type="ECO:0000313" key="2">
    <source>
        <dbReference type="EMBL" id="CAA9998966.1"/>
    </source>
</evidence>
<organism evidence="2 3">
    <name type="scientific">Nesidiocoris tenuis</name>
    <dbReference type="NCBI Taxonomy" id="355587"/>
    <lineage>
        <taxon>Eukaryota</taxon>
        <taxon>Metazoa</taxon>
        <taxon>Ecdysozoa</taxon>
        <taxon>Arthropoda</taxon>
        <taxon>Hexapoda</taxon>
        <taxon>Insecta</taxon>
        <taxon>Pterygota</taxon>
        <taxon>Neoptera</taxon>
        <taxon>Paraneoptera</taxon>
        <taxon>Hemiptera</taxon>
        <taxon>Heteroptera</taxon>
        <taxon>Panheteroptera</taxon>
        <taxon>Cimicomorpha</taxon>
        <taxon>Miridae</taxon>
        <taxon>Dicyphina</taxon>
        <taxon>Nesidiocoris</taxon>
    </lineage>
</organism>
<feature type="compositionally biased region" description="Low complexity" evidence="1">
    <location>
        <begin position="47"/>
        <end position="59"/>
    </location>
</feature>
<reference evidence="2 3" key="1">
    <citation type="submission" date="2020-02" db="EMBL/GenBank/DDBJ databases">
        <authorList>
            <person name="Ferguson B K."/>
        </authorList>
    </citation>
    <scope>NUCLEOTIDE SEQUENCE [LARGE SCALE GENOMIC DNA]</scope>
</reference>
<sequence length="67" mass="7524">MHKGSIAHIANNLSGSDRPTLQDFKVKDVRNDRKINRDLEEHTGSDTQTQTEPQTQIETVFSLSLSS</sequence>
<evidence type="ECO:0000313" key="3">
    <source>
        <dbReference type="Proteomes" id="UP000479000"/>
    </source>
</evidence>
<dbReference type="Proteomes" id="UP000479000">
    <property type="component" value="Unassembled WGS sequence"/>
</dbReference>
<keyword evidence="3" id="KW-1185">Reference proteome</keyword>
<feature type="non-terminal residue" evidence="2">
    <location>
        <position position="67"/>
    </location>
</feature>
<dbReference type="EMBL" id="CADCXU010007889">
    <property type="protein sequence ID" value="CAA9998966.1"/>
    <property type="molecule type" value="Genomic_DNA"/>
</dbReference>
<name>A0A6H5G9C9_9HEMI</name>
<feature type="region of interest" description="Disordered" evidence="1">
    <location>
        <begin position="1"/>
        <end position="67"/>
    </location>
</feature>
<protein>
    <submittedName>
        <fullName evidence="2">Uncharacterized protein</fullName>
    </submittedName>
</protein>
<gene>
    <name evidence="2" type="ORF">NTEN_LOCUS5249</name>
</gene>
<dbReference type="AlphaFoldDB" id="A0A6H5G9C9"/>
<accession>A0A6H5G9C9</accession>